<dbReference type="GO" id="GO:0031436">
    <property type="term" value="C:BRCA1-BARD1 complex"/>
    <property type="evidence" value="ECO:0007669"/>
    <property type="project" value="TreeGrafter"/>
</dbReference>
<feature type="repeat" description="ANK" evidence="3">
    <location>
        <begin position="289"/>
        <end position="321"/>
    </location>
</feature>
<dbReference type="SUPFAM" id="SSF48403">
    <property type="entry name" value="Ankyrin repeat"/>
    <property type="match status" value="1"/>
</dbReference>
<evidence type="ECO:0000256" key="2">
    <source>
        <dbReference type="ARBA" id="ARBA00023043"/>
    </source>
</evidence>
<evidence type="ECO:0000256" key="1">
    <source>
        <dbReference type="ARBA" id="ARBA00022737"/>
    </source>
</evidence>
<dbReference type="PRINTS" id="PR01415">
    <property type="entry name" value="ANKYRIN"/>
</dbReference>
<dbReference type="PROSITE" id="PS50297">
    <property type="entry name" value="ANK_REP_REGION"/>
    <property type="match status" value="4"/>
</dbReference>
<feature type="compositionally biased region" description="Basic and acidic residues" evidence="4">
    <location>
        <begin position="144"/>
        <end position="170"/>
    </location>
</feature>
<evidence type="ECO:0000256" key="4">
    <source>
        <dbReference type="SAM" id="MobiDB-lite"/>
    </source>
</evidence>
<feature type="repeat" description="ANK" evidence="3">
    <location>
        <begin position="385"/>
        <end position="417"/>
    </location>
</feature>
<protein>
    <submittedName>
        <fullName evidence="5">Uncharacterized protein</fullName>
    </submittedName>
</protein>
<name>A0AA88L2A8_ARTSF</name>
<dbReference type="GO" id="GO:0070531">
    <property type="term" value="C:BRCA1-A complex"/>
    <property type="evidence" value="ECO:0007669"/>
    <property type="project" value="TreeGrafter"/>
</dbReference>
<gene>
    <name evidence="5" type="ORF">QYM36_017271</name>
</gene>
<keyword evidence="2 3" id="KW-0040">ANK repeat</keyword>
<sequence>MREDRQKSVLIPAKGEYISTRLHDEIDPYISKIKPLRKRQSIEISDPGPSRATNLKQIKSHVLIFSSSSGSEPDEAECTSVQLLDEPAANIFKHEPSRKRLIEEMTNTGTKAVNSKKRKTLDSSSQNLSASVFVKAEYVSAQLHEKSRTHSSKIEPSRKRRFKEISDQDPNRTVNRKQRKPCDLSLKPENLKTCENVRSSVPIRSNEELGTCMSRFGPSPLVAAIKAKNLKIFKIVYESEANPNLKECLQYAIEEDRADFVEYILKSKVNPSYCFHGPSEDPYLKNVVSGETPLHQAVRKGRVDMCQLLIFYGAELDTMNVFDETPLVTAIRANKLDLVKILLNSGANPNYEECLPLHHAIQKGSADMCKLLIYHGVELDTINVFGETPLFTAVRDNKLDLVEILLNSGANPDIGGCLNHAVTEGRADLCQLLISYDAQFDLMSVFDPTASIAGITTNKVNLVENLLKSHYDSKFRYSICVELINLFNNAKN</sequence>
<dbReference type="PANTHER" id="PTHR24171:SF8">
    <property type="entry name" value="BRCA1-ASSOCIATED RING DOMAIN PROTEIN 1"/>
    <property type="match status" value="1"/>
</dbReference>
<dbReference type="EMBL" id="JAVRJZ010000021">
    <property type="protein sequence ID" value="KAK2705165.1"/>
    <property type="molecule type" value="Genomic_DNA"/>
</dbReference>
<evidence type="ECO:0000313" key="6">
    <source>
        <dbReference type="Proteomes" id="UP001187531"/>
    </source>
</evidence>
<dbReference type="Pfam" id="PF12796">
    <property type="entry name" value="Ank_2"/>
    <property type="match status" value="2"/>
</dbReference>
<dbReference type="InterPro" id="IPR002110">
    <property type="entry name" value="Ankyrin_rpt"/>
</dbReference>
<evidence type="ECO:0000313" key="5">
    <source>
        <dbReference type="EMBL" id="KAK2705165.1"/>
    </source>
</evidence>
<dbReference type="GO" id="GO:0085020">
    <property type="term" value="P:protein K6-linked ubiquitination"/>
    <property type="evidence" value="ECO:0007669"/>
    <property type="project" value="TreeGrafter"/>
</dbReference>
<dbReference type="SMART" id="SM00248">
    <property type="entry name" value="ANK"/>
    <property type="match status" value="6"/>
</dbReference>
<keyword evidence="1" id="KW-0677">Repeat</keyword>
<feature type="region of interest" description="Disordered" evidence="4">
    <location>
        <begin position="144"/>
        <end position="178"/>
    </location>
</feature>
<proteinExistence type="predicted"/>
<evidence type="ECO:0000256" key="3">
    <source>
        <dbReference type="PROSITE-ProRule" id="PRU00023"/>
    </source>
</evidence>
<keyword evidence="6" id="KW-1185">Reference proteome</keyword>
<dbReference type="Gene3D" id="1.25.40.20">
    <property type="entry name" value="Ankyrin repeat-containing domain"/>
    <property type="match status" value="1"/>
</dbReference>
<organism evidence="5 6">
    <name type="scientific">Artemia franciscana</name>
    <name type="common">Brine shrimp</name>
    <name type="synonym">Artemia sanfranciscana</name>
    <dbReference type="NCBI Taxonomy" id="6661"/>
    <lineage>
        <taxon>Eukaryota</taxon>
        <taxon>Metazoa</taxon>
        <taxon>Ecdysozoa</taxon>
        <taxon>Arthropoda</taxon>
        <taxon>Crustacea</taxon>
        <taxon>Branchiopoda</taxon>
        <taxon>Anostraca</taxon>
        <taxon>Artemiidae</taxon>
        <taxon>Artemia</taxon>
    </lineage>
</organism>
<reference evidence="5" key="1">
    <citation type="submission" date="2023-07" db="EMBL/GenBank/DDBJ databases">
        <title>Chromosome-level genome assembly of Artemia franciscana.</title>
        <authorList>
            <person name="Jo E."/>
        </authorList>
    </citation>
    <scope>NUCLEOTIDE SEQUENCE</scope>
    <source>
        <tissue evidence="5">Whole body</tissue>
    </source>
</reference>
<dbReference type="GO" id="GO:0004842">
    <property type="term" value="F:ubiquitin-protein transferase activity"/>
    <property type="evidence" value="ECO:0007669"/>
    <property type="project" value="TreeGrafter"/>
</dbReference>
<comment type="caution">
    <text evidence="5">The sequence shown here is derived from an EMBL/GenBank/DDBJ whole genome shotgun (WGS) entry which is preliminary data.</text>
</comment>
<accession>A0AA88L2A8</accession>
<dbReference type="PANTHER" id="PTHR24171">
    <property type="entry name" value="ANKYRIN REPEAT DOMAIN-CONTAINING PROTEIN 39-RELATED"/>
    <property type="match status" value="1"/>
</dbReference>
<dbReference type="Proteomes" id="UP001187531">
    <property type="component" value="Unassembled WGS sequence"/>
</dbReference>
<dbReference type="InterPro" id="IPR036770">
    <property type="entry name" value="Ankyrin_rpt-contain_sf"/>
</dbReference>
<feature type="repeat" description="ANK" evidence="3">
    <location>
        <begin position="322"/>
        <end position="354"/>
    </location>
</feature>
<dbReference type="AlphaFoldDB" id="A0AA88L2A8"/>
<feature type="repeat" description="ANK" evidence="3">
    <location>
        <begin position="352"/>
        <end position="384"/>
    </location>
</feature>
<dbReference type="PROSITE" id="PS50088">
    <property type="entry name" value="ANK_REPEAT"/>
    <property type="match status" value="4"/>
</dbReference>